<evidence type="ECO:0000256" key="3">
    <source>
        <dbReference type="ARBA" id="ARBA00022763"/>
    </source>
</evidence>
<dbReference type="GO" id="GO:0008854">
    <property type="term" value="F:exodeoxyribonuclease V activity"/>
    <property type="evidence" value="ECO:0007669"/>
    <property type="project" value="InterPro"/>
</dbReference>
<keyword evidence="2 10" id="KW-0547">Nucleotide-binding</keyword>
<keyword evidence="3 10" id="KW-0227">DNA damage</keyword>
<keyword evidence="7 10" id="KW-0067">ATP-binding</keyword>
<evidence type="ECO:0000256" key="5">
    <source>
        <dbReference type="ARBA" id="ARBA00022806"/>
    </source>
</evidence>
<dbReference type="InterPro" id="IPR006697">
    <property type="entry name" value="RecC"/>
</dbReference>
<evidence type="ECO:0000256" key="1">
    <source>
        <dbReference type="ARBA" id="ARBA00022722"/>
    </source>
</evidence>
<evidence type="ECO:0000313" key="14">
    <source>
        <dbReference type="Proteomes" id="UP000503004"/>
    </source>
</evidence>
<evidence type="ECO:0000256" key="2">
    <source>
        <dbReference type="ARBA" id="ARBA00022741"/>
    </source>
</evidence>
<dbReference type="Gene3D" id="3.40.50.10930">
    <property type="match status" value="1"/>
</dbReference>
<comment type="function">
    <text evidence="10">A helicase/nuclease that prepares dsDNA breaks (DSB) for recombinational DNA repair. Binds to DSBs and unwinds DNA via a highly rapid and processive ATP-dependent bidirectional helicase activity. Unwinds dsDNA until it encounters a Chi (crossover hotspot instigator) sequence from the 3' direction. Cuts ssDNA a few nucleotides 3' to the Chi site. The properties and activities of the enzyme are changed at Chi. The Chi-altered holoenzyme produces a long 3'-ssDNA overhang and facilitates RecA-binding to the ssDNA for homologous DNA recombination and repair. Holoenzyme degrades any linearized DNA that is unable to undergo homologous recombination. In the holoenzyme this subunit recognizes the wild-type Chi sequence, and when added to isolated RecB increases its ATP-dependent helicase processivity.</text>
</comment>
<feature type="domain" description="RecC C-terminal" evidence="12">
    <location>
        <begin position="823"/>
        <end position="1049"/>
    </location>
</feature>
<gene>
    <name evidence="10 13" type="primary">recC</name>
    <name evidence="13" type="ORF">GNH96_14905</name>
</gene>
<keyword evidence="5 10" id="KW-0347">Helicase</keyword>
<sequence length="1116" mass="124381">MTPLNIVFSNRFESLAERLFDDLGQGPADPFVAEQLIVPSVGVRRRLELDCADRFGVCANVEFSYLAQWLWAQIGHVIEVREASPFEPATLAWRVFRALGEESLVAAHPRLVSYLSRADAAMRFDLAQRVARLLEQYITYRPDWLAAWLEGKPADGLAESREDEAWQAALWRVLMDELGARREHPSVAFFRAAEAMGPEATRRAGLPERAHLFCLPTIPPLYLDILGKLARWMELHLYVLNPCREYWFEIVEPRRLGYLEARGDALYRETGNRLLATWGQQTQAHIDLLFDRAEGAVVDDALFESRGGPGLLATVQEAILDLRDPEPGCCSRLAGDRSIEVHVCHSLVRELEVLHDQLLAMLAQPDALKVSEVLVVTPRLEEAAPLIDAVFGTVPPARRIPYTITGRRSAVENPAAAALLALLDLFASRCKASMVYEFLQRPLVHARFGLSQDDLDRIHDWFQAAGICWGLDGAHRKSAGLPEVERHSFRDGLDRLFLGYAMGETPMPFDGRLPAADAEGSEALALGGFAHFVDTLDHWHRAWSTPVAPDRWVERLNALVGDFLAETAEGITALQAVREAIATLARHWAEAGMAGPIEPDVVRAALESLLDDPARGGMPSGRVTFTAMTSLRNLPYRVVCVIGLNDGVFPSPDRPAEFDLIARAPRRGDRQRRHDERNVFLDLLLAARERLYLSYTGRSVRDNSHLPPSTLLSELLDYLLPLVAAEGESRDEARRRLVVEHPLQAFSPVYFDAGLPKDPRLVSFNAEYCEALAAAMGGGGVAGGKEHGRGPKAVPAGEDDQEDADKETAPFFPAPLAAPEPEWRELTLDGLKRFFRNPCRYLLEQRLGLTLAEGEEELADDEPFLAGPFDHGKVAARLLPLILSGASEEAIEAAAKAGNEYPHGRFGELLLQKELARIRDYAGRIAGYTREDPLDPLPGTFDFRIEGEDWTLSGVLGDIRVTGLVRWRYDDTRPADYLSGWLDHLFLNAMATRGVEPATTWVSRDGEFRLKPVADAGERLQELVGLYRLGLRQPLHFFPKSAWAYAMKRRQDDFELAEREARKRWESSDFSYGESMDPAYRLALRGVTDPLDDGFVLAAETVFGPLLGHLDDPRLP</sequence>
<dbReference type="Gene3D" id="1.10.10.160">
    <property type="match status" value="1"/>
</dbReference>
<dbReference type="Proteomes" id="UP000503004">
    <property type="component" value="Chromosome"/>
</dbReference>
<evidence type="ECO:0000259" key="12">
    <source>
        <dbReference type="Pfam" id="PF17946"/>
    </source>
</evidence>
<organism evidence="13 14">
    <name type="scientific">Methylococcus geothermalis</name>
    <dbReference type="NCBI Taxonomy" id="2681310"/>
    <lineage>
        <taxon>Bacteria</taxon>
        <taxon>Pseudomonadati</taxon>
        <taxon>Pseudomonadota</taxon>
        <taxon>Gammaproteobacteria</taxon>
        <taxon>Methylococcales</taxon>
        <taxon>Methylococcaceae</taxon>
        <taxon>Methylococcus</taxon>
    </lineage>
</organism>
<evidence type="ECO:0000256" key="8">
    <source>
        <dbReference type="ARBA" id="ARBA00023125"/>
    </source>
</evidence>
<protein>
    <recommendedName>
        <fullName evidence="10">RecBCD enzyme subunit RecC</fullName>
    </recommendedName>
    <alternativeName>
        <fullName evidence="10">Exonuclease V subunit RecC</fullName>
        <shortName evidence="10">ExoV subunit RecC</shortName>
    </alternativeName>
    <alternativeName>
        <fullName evidence="10">Helicase/nuclease RecBCD subunit RecC</fullName>
    </alternativeName>
</protein>
<dbReference type="PANTHER" id="PTHR30591:SF1">
    <property type="entry name" value="RECBCD ENZYME SUBUNIT RECC"/>
    <property type="match status" value="1"/>
</dbReference>
<accession>A0A858QBZ1</accession>
<keyword evidence="8 10" id="KW-0238">DNA-binding</keyword>
<dbReference type="GO" id="GO:0000724">
    <property type="term" value="P:double-strand break repair via homologous recombination"/>
    <property type="evidence" value="ECO:0007669"/>
    <property type="project" value="UniProtKB-UniRule"/>
</dbReference>
<keyword evidence="6 10" id="KW-0269">Exonuclease</keyword>
<name>A0A858QBZ1_9GAMM</name>
<comment type="similarity">
    <text evidence="10">Belongs to the RecC family.</text>
</comment>
<dbReference type="GO" id="GO:0009338">
    <property type="term" value="C:exodeoxyribonuclease V complex"/>
    <property type="evidence" value="ECO:0007669"/>
    <property type="project" value="InterPro"/>
</dbReference>
<evidence type="ECO:0000256" key="10">
    <source>
        <dbReference type="HAMAP-Rule" id="MF_01486"/>
    </source>
</evidence>
<dbReference type="GO" id="GO:0003678">
    <property type="term" value="F:DNA helicase activity"/>
    <property type="evidence" value="ECO:0007669"/>
    <property type="project" value="UniProtKB-UniRule"/>
</dbReference>
<dbReference type="SUPFAM" id="SSF52540">
    <property type="entry name" value="P-loop containing nucleoside triphosphate hydrolases"/>
    <property type="match status" value="2"/>
</dbReference>
<feature type="region of interest" description="Disordered" evidence="11">
    <location>
        <begin position="780"/>
        <end position="806"/>
    </location>
</feature>
<dbReference type="EMBL" id="CP046565">
    <property type="protein sequence ID" value="QJD31482.1"/>
    <property type="molecule type" value="Genomic_DNA"/>
</dbReference>
<dbReference type="AlphaFoldDB" id="A0A858QBZ1"/>
<dbReference type="Gene3D" id="1.10.10.990">
    <property type="match status" value="1"/>
</dbReference>
<comment type="subunit">
    <text evidence="10">Heterotrimer of RecB, RecC and RecD. All subunits contribute to DNA-binding.</text>
</comment>
<dbReference type="KEGG" id="metu:GNH96_14905"/>
<comment type="miscellaneous">
    <text evidence="10">In the RecBCD complex, RecB has a slow 3'-5' helicase, an exonuclease activity and loads RecA onto ssDNA, RecD has a fast 5'-3' helicase activity, while RecC stimulates the ATPase and processivity of the RecB helicase and contributes to recognition of the Chi site.</text>
</comment>
<dbReference type="InterPro" id="IPR011335">
    <property type="entry name" value="Restrct_endonuc-II-like"/>
</dbReference>
<keyword evidence="14" id="KW-1185">Reference proteome</keyword>
<reference evidence="14" key="1">
    <citation type="submission" date="2019-12" db="EMBL/GenBank/DDBJ databases">
        <authorList>
            <person name="Awala S.I."/>
            <person name="Rhee S.K."/>
        </authorList>
    </citation>
    <scope>NUCLEOTIDE SEQUENCE [LARGE SCALE GENOMIC DNA]</scope>
    <source>
        <strain evidence="14">IM1</strain>
    </source>
</reference>
<dbReference type="HAMAP" id="MF_01486">
    <property type="entry name" value="RecC"/>
    <property type="match status" value="1"/>
</dbReference>
<dbReference type="SUPFAM" id="SSF52980">
    <property type="entry name" value="Restriction endonuclease-like"/>
    <property type="match status" value="1"/>
</dbReference>
<dbReference type="NCBIfam" id="TIGR01450">
    <property type="entry name" value="recC"/>
    <property type="match status" value="1"/>
</dbReference>
<dbReference type="PIRSF" id="PIRSF000980">
    <property type="entry name" value="RecC"/>
    <property type="match status" value="1"/>
</dbReference>
<keyword evidence="4 10" id="KW-0378">Hydrolase</keyword>
<dbReference type="Gene3D" id="3.40.50.300">
    <property type="entry name" value="P-loop containing nucleotide triphosphate hydrolases"/>
    <property type="match status" value="2"/>
</dbReference>
<dbReference type="Pfam" id="PF17946">
    <property type="entry name" value="RecC_C"/>
    <property type="match status" value="1"/>
</dbReference>
<evidence type="ECO:0000256" key="6">
    <source>
        <dbReference type="ARBA" id="ARBA00022839"/>
    </source>
</evidence>
<dbReference type="InterPro" id="IPR041500">
    <property type="entry name" value="RecC_C"/>
</dbReference>
<keyword evidence="9 10" id="KW-0234">DNA repair</keyword>
<dbReference type="InterPro" id="IPR027417">
    <property type="entry name" value="P-loop_NTPase"/>
</dbReference>
<evidence type="ECO:0000313" key="13">
    <source>
        <dbReference type="EMBL" id="QJD31482.1"/>
    </source>
</evidence>
<dbReference type="PANTHER" id="PTHR30591">
    <property type="entry name" value="RECBCD ENZYME SUBUNIT RECC"/>
    <property type="match status" value="1"/>
</dbReference>
<proteinExistence type="inferred from homology"/>
<dbReference type="GO" id="GO:0005524">
    <property type="term" value="F:ATP binding"/>
    <property type="evidence" value="ECO:0007669"/>
    <property type="project" value="UniProtKB-UniRule"/>
</dbReference>
<keyword evidence="1 10" id="KW-0540">Nuclease</keyword>
<dbReference type="GO" id="GO:0003677">
    <property type="term" value="F:DNA binding"/>
    <property type="evidence" value="ECO:0007669"/>
    <property type="project" value="UniProtKB-UniRule"/>
</dbReference>
<dbReference type="Pfam" id="PF04257">
    <property type="entry name" value="Exonuc_V_gamma"/>
    <property type="match status" value="1"/>
</dbReference>
<evidence type="ECO:0000256" key="9">
    <source>
        <dbReference type="ARBA" id="ARBA00023204"/>
    </source>
</evidence>
<evidence type="ECO:0000256" key="7">
    <source>
        <dbReference type="ARBA" id="ARBA00022840"/>
    </source>
</evidence>
<evidence type="ECO:0000256" key="4">
    <source>
        <dbReference type="ARBA" id="ARBA00022801"/>
    </source>
</evidence>
<dbReference type="InterPro" id="IPR013986">
    <property type="entry name" value="DExx_box_DNA_helicase_dom_sf"/>
</dbReference>
<evidence type="ECO:0000256" key="11">
    <source>
        <dbReference type="SAM" id="MobiDB-lite"/>
    </source>
</evidence>